<keyword evidence="4" id="KW-0732">Signal</keyword>
<evidence type="ECO:0000256" key="1">
    <source>
        <dbReference type="ARBA" id="ARBA00001913"/>
    </source>
</evidence>
<dbReference type="AlphaFoldDB" id="A0A2U2BB96"/>
<dbReference type="CDD" id="cd16030">
    <property type="entry name" value="iduronate-2-sulfatase"/>
    <property type="match status" value="1"/>
</dbReference>
<reference evidence="8 9" key="1">
    <citation type="submission" date="2018-05" db="EMBL/GenBank/DDBJ databases">
        <title>Marinilabilia rubrum sp. nov., isolated from saltern sediment.</title>
        <authorList>
            <person name="Zhang R."/>
        </authorList>
    </citation>
    <scope>NUCLEOTIDE SEQUENCE [LARGE SCALE GENOMIC DNA]</scope>
    <source>
        <strain evidence="8 9">WTE16</strain>
    </source>
</reference>
<organism evidence="8 9">
    <name type="scientific">Marinilabilia rubra</name>
    <dbReference type="NCBI Taxonomy" id="2162893"/>
    <lineage>
        <taxon>Bacteria</taxon>
        <taxon>Pseudomonadati</taxon>
        <taxon>Bacteroidota</taxon>
        <taxon>Bacteroidia</taxon>
        <taxon>Marinilabiliales</taxon>
        <taxon>Marinilabiliaceae</taxon>
        <taxon>Marinilabilia</taxon>
    </lineage>
</organism>
<dbReference type="InterPro" id="IPR035874">
    <property type="entry name" value="IDS"/>
</dbReference>
<evidence type="ECO:0000256" key="6">
    <source>
        <dbReference type="ARBA" id="ARBA00022837"/>
    </source>
</evidence>
<evidence type="ECO:0000313" key="9">
    <source>
        <dbReference type="Proteomes" id="UP000244956"/>
    </source>
</evidence>
<comment type="caution">
    <text evidence="8">The sequence shown here is derived from an EMBL/GenBank/DDBJ whole genome shotgun (WGS) entry which is preliminary data.</text>
</comment>
<evidence type="ECO:0000256" key="5">
    <source>
        <dbReference type="ARBA" id="ARBA00022801"/>
    </source>
</evidence>
<accession>A0A2U2BB96</accession>
<comment type="similarity">
    <text evidence="2">Belongs to the sulfatase family.</text>
</comment>
<dbReference type="Gene3D" id="3.40.720.10">
    <property type="entry name" value="Alkaline Phosphatase, subunit A"/>
    <property type="match status" value="1"/>
</dbReference>
<keyword evidence="3" id="KW-0479">Metal-binding</keyword>
<evidence type="ECO:0000256" key="3">
    <source>
        <dbReference type="ARBA" id="ARBA00022723"/>
    </source>
</evidence>
<feature type="domain" description="Sulfatase N-terminal" evidence="7">
    <location>
        <begin position="34"/>
        <end position="386"/>
    </location>
</feature>
<dbReference type="Pfam" id="PF00884">
    <property type="entry name" value="Sulfatase"/>
    <property type="match status" value="1"/>
</dbReference>
<dbReference type="SUPFAM" id="SSF53649">
    <property type="entry name" value="Alkaline phosphatase-like"/>
    <property type="match status" value="1"/>
</dbReference>
<keyword evidence="6" id="KW-0106">Calcium</keyword>
<dbReference type="GO" id="GO:0004423">
    <property type="term" value="F:iduronate-2-sulfatase activity"/>
    <property type="evidence" value="ECO:0007669"/>
    <property type="project" value="InterPro"/>
</dbReference>
<dbReference type="PANTHER" id="PTHR45953:SF1">
    <property type="entry name" value="IDURONATE 2-SULFATASE"/>
    <property type="match status" value="1"/>
</dbReference>
<gene>
    <name evidence="8" type="ORF">DDZ16_05070</name>
</gene>
<dbReference type="InterPro" id="IPR000917">
    <property type="entry name" value="Sulfatase_N"/>
</dbReference>
<proteinExistence type="inferred from homology"/>
<evidence type="ECO:0000259" key="7">
    <source>
        <dbReference type="Pfam" id="PF00884"/>
    </source>
</evidence>
<evidence type="ECO:0000256" key="4">
    <source>
        <dbReference type="ARBA" id="ARBA00022729"/>
    </source>
</evidence>
<dbReference type="Proteomes" id="UP000244956">
    <property type="component" value="Unassembled WGS sequence"/>
</dbReference>
<protein>
    <recommendedName>
        <fullName evidence="7">Sulfatase N-terminal domain-containing protein</fullName>
    </recommendedName>
</protein>
<name>A0A2U2BB96_9BACT</name>
<keyword evidence="5" id="KW-0378">Hydrolase</keyword>
<dbReference type="PANTHER" id="PTHR45953">
    <property type="entry name" value="IDURONATE 2-SULFATASE"/>
    <property type="match status" value="1"/>
</dbReference>
<dbReference type="GO" id="GO:0046872">
    <property type="term" value="F:metal ion binding"/>
    <property type="evidence" value="ECO:0007669"/>
    <property type="project" value="UniProtKB-KW"/>
</dbReference>
<evidence type="ECO:0000313" key="8">
    <source>
        <dbReference type="EMBL" id="PWE00313.1"/>
    </source>
</evidence>
<dbReference type="GO" id="GO:0005737">
    <property type="term" value="C:cytoplasm"/>
    <property type="evidence" value="ECO:0007669"/>
    <property type="project" value="TreeGrafter"/>
</dbReference>
<dbReference type="InterPro" id="IPR017850">
    <property type="entry name" value="Alkaline_phosphatase_core_sf"/>
</dbReference>
<evidence type="ECO:0000256" key="2">
    <source>
        <dbReference type="ARBA" id="ARBA00008779"/>
    </source>
</evidence>
<comment type="cofactor">
    <cofactor evidence="1">
        <name>Ca(2+)</name>
        <dbReference type="ChEBI" id="CHEBI:29108"/>
    </cofactor>
</comment>
<keyword evidence="9" id="KW-1185">Reference proteome</keyword>
<dbReference type="EMBL" id="QEWP01000003">
    <property type="protein sequence ID" value="PWE00313.1"/>
    <property type="molecule type" value="Genomic_DNA"/>
</dbReference>
<sequence length="588" mass="65707">MNIMMNLLKLKILLLGCIILLVDIQMVGQNGEKPNVVFIIADDLMKQTELYGYPEIKTPRLSKLADEAVLFNRAYCQYPLCGPSRAVIQASLYPSKTGITWNKPGKDEATQTKAASFNVKTMPHYFRDNGYTTVGGGKIYHNTTVGGKPGAIYDFDDVLSNAGVDGVKGTMPDGKKVTYITDNSTRTITEHRDGALIENAKAWLDTYDAASNNPFFMCLGIKKPHSPFSAPSQFWDMYNRDEIKVSDILLPEGVNADLSLNGIDGLFSGHVDTYMYTGENIPVDKQKEIIHGYSACVSFADYLVGDIIDKLKAKNLYDNTIIVFVSDHGYKLGEYQRWAKSTVHEKDAVVPLLIRDPRKTSEHGKISQAIVGLIDIYPTLSELCGIPLPENIDGISFADVLFNTSVSGRTHISTIRVRSLSEIGIERAISLSIINPDGYRYTQHWGGEYDVFPMKEDIIAYELYDHYKYRNTPISVENLVNTETELLEEMRQLVLSSSEEITGSATSVKNVELKDLNYYYNRSTEKIHISSSDLIEQVAIYDIVGYKVIDLEKNTNKLEIDLSGLKKNNVFLARISAKGKTSVIKVLK</sequence>